<dbReference type="GO" id="GO:0000156">
    <property type="term" value="F:phosphorelay response regulator activity"/>
    <property type="evidence" value="ECO:0007669"/>
    <property type="project" value="TreeGrafter"/>
</dbReference>
<feature type="DNA-binding region" description="OmpR/PhoB-type" evidence="7">
    <location>
        <begin position="132"/>
        <end position="234"/>
    </location>
</feature>
<dbReference type="SMART" id="SM00448">
    <property type="entry name" value="REC"/>
    <property type="match status" value="1"/>
</dbReference>
<dbReference type="GO" id="GO:0006355">
    <property type="term" value="P:regulation of DNA-templated transcription"/>
    <property type="evidence" value="ECO:0007669"/>
    <property type="project" value="InterPro"/>
</dbReference>
<protein>
    <submittedName>
        <fullName evidence="10">DNA-binding response regulator</fullName>
    </submittedName>
</protein>
<dbReference type="InterPro" id="IPR039420">
    <property type="entry name" value="WalR-like"/>
</dbReference>
<name>A0A3P3DUN7_9RHOB</name>
<dbReference type="InterPro" id="IPR036388">
    <property type="entry name" value="WH-like_DNA-bd_sf"/>
</dbReference>
<dbReference type="RefSeq" id="WP_124964221.1">
    <property type="nucleotide sequence ID" value="NZ_RRAZ01000007.1"/>
</dbReference>
<evidence type="ECO:0000256" key="6">
    <source>
        <dbReference type="PROSITE-ProRule" id="PRU00169"/>
    </source>
</evidence>
<proteinExistence type="predicted"/>
<dbReference type="SMART" id="SM00862">
    <property type="entry name" value="Trans_reg_C"/>
    <property type="match status" value="1"/>
</dbReference>
<gene>
    <name evidence="10" type="ORF">EG244_06585</name>
</gene>
<dbReference type="CDD" id="cd17574">
    <property type="entry name" value="REC_OmpR"/>
    <property type="match status" value="1"/>
</dbReference>
<reference evidence="10 11" key="1">
    <citation type="submission" date="2018-11" db="EMBL/GenBank/DDBJ databases">
        <title>Gemmobacter sp. nov., YIM 102744-1 draft genome.</title>
        <authorList>
            <person name="Li G."/>
            <person name="Jiang Y."/>
        </authorList>
    </citation>
    <scope>NUCLEOTIDE SEQUENCE [LARGE SCALE GENOMIC DNA]</scope>
    <source>
        <strain evidence="10 11">YIM 102744-1</strain>
    </source>
</reference>
<dbReference type="SUPFAM" id="SSF46894">
    <property type="entry name" value="C-terminal effector domain of the bipartite response regulators"/>
    <property type="match status" value="1"/>
</dbReference>
<dbReference type="AlphaFoldDB" id="A0A3P3DUN7"/>
<evidence type="ECO:0000256" key="7">
    <source>
        <dbReference type="PROSITE-ProRule" id="PRU01091"/>
    </source>
</evidence>
<keyword evidence="11" id="KW-1185">Reference proteome</keyword>
<dbReference type="GO" id="GO:0032993">
    <property type="term" value="C:protein-DNA complex"/>
    <property type="evidence" value="ECO:0007669"/>
    <property type="project" value="TreeGrafter"/>
</dbReference>
<dbReference type="EMBL" id="RRAZ01000007">
    <property type="protein sequence ID" value="RRH76418.1"/>
    <property type="molecule type" value="Genomic_DNA"/>
</dbReference>
<dbReference type="GO" id="GO:0000976">
    <property type="term" value="F:transcription cis-regulatory region binding"/>
    <property type="evidence" value="ECO:0007669"/>
    <property type="project" value="TreeGrafter"/>
</dbReference>
<dbReference type="Gene3D" id="3.40.50.2300">
    <property type="match status" value="1"/>
</dbReference>
<dbReference type="PANTHER" id="PTHR48111">
    <property type="entry name" value="REGULATOR OF RPOS"/>
    <property type="match status" value="1"/>
</dbReference>
<keyword evidence="3" id="KW-0805">Transcription regulation</keyword>
<keyword evidence="1 6" id="KW-0597">Phosphoprotein</keyword>
<evidence type="ECO:0000313" key="11">
    <source>
        <dbReference type="Proteomes" id="UP000282125"/>
    </source>
</evidence>
<dbReference type="Gene3D" id="1.10.10.10">
    <property type="entry name" value="Winged helix-like DNA-binding domain superfamily/Winged helix DNA-binding domain"/>
    <property type="match status" value="1"/>
</dbReference>
<dbReference type="Gene3D" id="6.10.250.690">
    <property type="match status" value="1"/>
</dbReference>
<evidence type="ECO:0000259" key="8">
    <source>
        <dbReference type="PROSITE" id="PS50110"/>
    </source>
</evidence>
<evidence type="ECO:0000313" key="10">
    <source>
        <dbReference type="EMBL" id="RRH76418.1"/>
    </source>
</evidence>
<evidence type="ECO:0000256" key="3">
    <source>
        <dbReference type="ARBA" id="ARBA00023015"/>
    </source>
</evidence>
<feature type="domain" description="OmpR/PhoB-type" evidence="9">
    <location>
        <begin position="132"/>
        <end position="234"/>
    </location>
</feature>
<accession>A0A3P3DUN7</accession>
<sequence>MTEVSPQILVVEDARDIRGPLCLYLRREGFRTLEAGSAEAARGLLTEAQVHAVILDITLPGDSGLVLCAELARAGGPPVILLTALASDEDSIIGLNAGADDYVVKPFNPAALVARLRSLLRRVPPGAQVAPSRRRRFADRLHDPDRQEVTLPDGSLQHLTSGESRLLGMFLDHPDEVLSRQRLIDRVRGRDLGAFDRTIDTMVSRLRRKIADGAAAEGPRIIATEWGGGYRLCAPVEAVE</sequence>
<keyword evidence="4 7" id="KW-0238">DNA-binding</keyword>
<dbReference type="InterPro" id="IPR016032">
    <property type="entry name" value="Sig_transdc_resp-reg_C-effctor"/>
</dbReference>
<dbReference type="SUPFAM" id="SSF52172">
    <property type="entry name" value="CheY-like"/>
    <property type="match status" value="1"/>
</dbReference>
<dbReference type="Pfam" id="PF00072">
    <property type="entry name" value="Response_reg"/>
    <property type="match status" value="1"/>
</dbReference>
<dbReference type="Pfam" id="PF00486">
    <property type="entry name" value="Trans_reg_C"/>
    <property type="match status" value="1"/>
</dbReference>
<evidence type="ECO:0000256" key="2">
    <source>
        <dbReference type="ARBA" id="ARBA00023012"/>
    </source>
</evidence>
<dbReference type="InterPro" id="IPR001789">
    <property type="entry name" value="Sig_transdc_resp-reg_receiver"/>
</dbReference>
<dbReference type="PROSITE" id="PS51755">
    <property type="entry name" value="OMPR_PHOB"/>
    <property type="match status" value="1"/>
</dbReference>
<keyword evidence="5" id="KW-0804">Transcription</keyword>
<feature type="domain" description="Response regulatory" evidence="8">
    <location>
        <begin position="7"/>
        <end position="120"/>
    </location>
</feature>
<dbReference type="InterPro" id="IPR011006">
    <property type="entry name" value="CheY-like_superfamily"/>
</dbReference>
<dbReference type="PROSITE" id="PS50110">
    <property type="entry name" value="RESPONSE_REGULATORY"/>
    <property type="match status" value="1"/>
</dbReference>
<dbReference type="OrthoDB" id="9784252at2"/>
<dbReference type="InterPro" id="IPR001867">
    <property type="entry name" value="OmpR/PhoB-type_DNA-bd"/>
</dbReference>
<keyword evidence="2" id="KW-0902">Two-component regulatory system</keyword>
<evidence type="ECO:0000259" key="9">
    <source>
        <dbReference type="PROSITE" id="PS51755"/>
    </source>
</evidence>
<evidence type="ECO:0000256" key="5">
    <source>
        <dbReference type="ARBA" id="ARBA00023163"/>
    </source>
</evidence>
<evidence type="ECO:0000256" key="4">
    <source>
        <dbReference type="ARBA" id="ARBA00023125"/>
    </source>
</evidence>
<dbReference type="PANTHER" id="PTHR48111:SF4">
    <property type="entry name" value="DNA-BINDING DUAL TRANSCRIPTIONAL REGULATOR OMPR"/>
    <property type="match status" value="1"/>
</dbReference>
<evidence type="ECO:0000256" key="1">
    <source>
        <dbReference type="ARBA" id="ARBA00022553"/>
    </source>
</evidence>
<feature type="modified residue" description="4-aspartylphosphate" evidence="6">
    <location>
        <position position="56"/>
    </location>
</feature>
<dbReference type="GO" id="GO:0005829">
    <property type="term" value="C:cytosol"/>
    <property type="evidence" value="ECO:0007669"/>
    <property type="project" value="TreeGrafter"/>
</dbReference>
<dbReference type="Proteomes" id="UP000282125">
    <property type="component" value="Unassembled WGS sequence"/>
</dbReference>
<dbReference type="CDD" id="cd00383">
    <property type="entry name" value="trans_reg_C"/>
    <property type="match status" value="1"/>
</dbReference>
<comment type="caution">
    <text evidence="10">The sequence shown here is derived from an EMBL/GenBank/DDBJ whole genome shotgun (WGS) entry which is preliminary data.</text>
</comment>
<organism evidence="10 11">
    <name type="scientific">Falsigemmobacter faecalis</name>
    <dbReference type="NCBI Taxonomy" id="2488730"/>
    <lineage>
        <taxon>Bacteria</taxon>
        <taxon>Pseudomonadati</taxon>
        <taxon>Pseudomonadota</taxon>
        <taxon>Alphaproteobacteria</taxon>
        <taxon>Rhodobacterales</taxon>
        <taxon>Paracoccaceae</taxon>
        <taxon>Falsigemmobacter</taxon>
    </lineage>
</organism>